<dbReference type="InterPro" id="IPR001619">
    <property type="entry name" value="Sec1-like"/>
</dbReference>
<dbReference type="EMBL" id="HBUF01519559">
    <property type="protein sequence ID" value="CAG6748542.1"/>
    <property type="molecule type" value="Transcribed_RNA"/>
</dbReference>
<dbReference type="EMBL" id="HBUF01345500">
    <property type="protein sequence ID" value="CAG6708943.1"/>
    <property type="molecule type" value="Transcribed_RNA"/>
</dbReference>
<dbReference type="Gene3D" id="1.25.40.850">
    <property type="match status" value="1"/>
</dbReference>
<dbReference type="EMBL" id="HBUF01519560">
    <property type="protein sequence ID" value="CAG6748546.1"/>
    <property type="molecule type" value="Transcribed_RNA"/>
</dbReference>
<name>A0A8D8ZIP4_9HEMI</name>
<dbReference type="AlphaFoldDB" id="A0A8D8ZIP4"/>
<protein>
    <submittedName>
        <fullName evidence="2">Vacuolar protein sorting-associated protein 33A</fullName>
    </submittedName>
</protein>
<dbReference type="InterPro" id="IPR027482">
    <property type="entry name" value="Sec1-like_dom2"/>
</dbReference>
<dbReference type="GO" id="GO:0016192">
    <property type="term" value="P:vesicle-mediated transport"/>
    <property type="evidence" value="ECO:0007669"/>
    <property type="project" value="InterPro"/>
</dbReference>
<dbReference type="EMBL" id="HBUF01519558">
    <property type="protein sequence ID" value="CAG6748538.1"/>
    <property type="molecule type" value="Transcribed_RNA"/>
</dbReference>
<dbReference type="Pfam" id="PF00995">
    <property type="entry name" value="Sec1"/>
    <property type="match status" value="1"/>
</dbReference>
<dbReference type="EMBL" id="HBUF01345497">
    <property type="protein sequence ID" value="CAG6708937.1"/>
    <property type="molecule type" value="Transcribed_RNA"/>
</dbReference>
<dbReference type="EMBL" id="HBUF01261902">
    <property type="protein sequence ID" value="CAG6683132.1"/>
    <property type="molecule type" value="Transcribed_RNA"/>
</dbReference>
<comment type="similarity">
    <text evidence="1">Belongs to the STXBP/unc-18/SEC1 family.</text>
</comment>
<dbReference type="EMBL" id="HBUF01151170">
    <property type="protein sequence ID" value="CAG6648319.1"/>
    <property type="molecule type" value="Transcribed_RNA"/>
</dbReference>
<organism evidence="2">
    <name type="scientific">Cacopsylla melanoneura</name>
    <dbReference type="NCBI Taxonomy" id="428564"/>
    <lineage>
        <taxon>Eukaryota</taxon>
        <taxon>Metazoa</taxon>
        <taxon>Ecdysozoa</taxon>
        <taxon>Arthropoda</taxon>
        <taxon>Hexapoda</taxon>
        <taxon>Insecta</taxon>
        <taxon>Pterygota</taxon>
        <taxon>Neoptera</taxon>
        <taxon>Paraneoptera</taxon>
        <taxon>Hemiptera</taxon>
        <taxon>Sternorrhyncha</taxon>
        <taxon>Psylloidea</taxon>
        <taxon>Psyllidae</taxon>
        <taxon>Psyllinae</taxon>
        <taxon>Cacopsylla</taxon>
    </lineage>
</organism>
<accession>A0A8D8ZIP4</accession>
<evidence type="ECO:0000256" key="1">
    <source>
        <dbReference type="ARBA" id="ARBA00009884"/>
    </source>
</evidence>
<dbReference type="EMBL" id="HBUF01519557">
    <property type="protein sequence ID" value="CAG6748535.1"/>
    <property type="molecule type" value="Transcribed_RNA"/>
</dbReference>
<dbReference type="PANTHER" id="PTHR11679">
    <property type="entry name" value="VESICLE PROTEIN SORTING-ASSOCIATED"/>
    <property type="match status" value="1"/>
</dbReference>
<proteinExistence type="inferred from homology"/>
<dbReference type="InterPro" id="IPR043155">
    <property type="entry name" value="VPS33_dom3b"/>
</dbReference>
<dbReference type="Gene3D" id="3.40.50.2060">
    <property type="match status" value="1"/>
</dbReference>
<dbReference type="InterPro" id="IPR043154">
    <property type="entry name" value="Sec-1-like_dom1"/>
</dbReference>
<evidence type="ECO:0000313" key="2">
    <source>
        <dbReference type="EMBL" id="CAG6748538.1"/>
    </source>
</evidence>
<reference evidence="2" key="1">
    <citation type="submission" date="2021-05" db="EMBL/GenBank/DDBJ databases">
        <authorList>
            <person name="Alioto T."/>
            <person name="Alioto T."/>
            <person name="Gomez Garrido J."/>
        </authorList>
    </citation>
    <scope>NUCLEOTIDE SEQUENCE</scope>
</reference>
<dbReference type="SUPFAM" id="SSF56815">
    <property type="entry name" value="Sec1/munc18-like (SM) proteins"/>
    <property type="match status" value="1"/>
</dbReference>
<dbReference type="EMBL" id="HBUF01345498">
    <property type="protein sequence ID" value="CAG6708939.1"/>
    <property type="molecule type" value="Transcribed_RNA"/>
</dbReference>
<sequence>MSAHLSGGKVNISLLQDSARNQLLTLIEKISGPKAIIWDDVLAGPIGLVAKVRLLQERDVTRMFHLKAGNLPTIEKISNVIFITRPIIKHMDIIADNIKRKEKEKRSNTGHIDYHLIFVPRESLLCEQRLQENGVLGNFKLIEAFTCNLFPIDNDLVSMEMELAYREYHLEKDPTCIYEVAQAIITLQNLYGVIPRVSGKGPCVQQVWELVKKLSLEPKDKKSSNYIKTSQISQLIIIDRNIDVLTPLATQLTYEGLIDEIFGIHCGTAQFPASKFSQNEDDSIGDIVPDKKAIILNSGDELFVDLRDKIFTAVGPCLSKKAKLISAQFDTQNYHERSVTDMKKLVQQLPHMMNTKKLLATHTTIAELIKNVTDSPEFLDALHAEQEIFLGVDTDKALPYIENAIAHKKPINKVLKMICMQSFTSSGLKPKVLDYYKREIIQTYGFNNILSLVNLEQAGLLKSCQNNSTRQYTLLRKMMNLTVENSSELAPADINFVHSIYAPLSIRLVQRLRRAPQIIPQDLLALLPGPVLEESQPLPPSHRNSNASATENTQVVLVFFVGGCTFAEISALRFLSQQEENSVEYIVATTKLINGDSFIKSLMEPL</sequence>
<dbReference type="EMBL" id="HBUF01345499">
    <property type="protein sequence ID" value="CAG6708941.1"/>
    <property type="molecule type" value="Transcribed_RNA"/>
</dbReference>
<dbReference type="InterPro" id="IPR036045">
    <property type="entry name" value="Sec1-like_sf"/>
</dbReference>
<dbReference type="Gene3D" id="3.40.50.1910">
    <property type="match status" value="3"/>
</dbReference>